<dbReference type="Gene3D" id="3.40.50.720">
    <property type="entry name" value="NAD(P)-binding Rossmann-like Domain"/>
    <property type="match status" value="1"/>
</dbReference>
<feature type="domain" description="Prephenate/arogenate dehydrogenase" evidence="5">
    <location>
        <begin position="14"/>
        <end position="294"/>
    </location>
</feature>
<dbReference type="Pfam" id="PF02153">
    <property type="entry name" value="PDH_N"/>
    <property type="match status" value="1"/>
</dbReference>
<proteinExistence type="inferred from homology"/>
<keyword evidence="3" id="KW-0057">Aromatic amino acid biosynthesis</keyword>
<dbReference type="GO" id="GO:0004665">
    <property type="term" value="F:prephenate dehydrogenase (NADP+) activity"/>
    <property type="evidence" value="ECO:0007669"/>
    <property type="project" value="InterPro"/>
</dbReference>
<dbReference type="GO" id="GO:0008977">
    <property type="term" value="F:prephenate dehydrogenase (NAD+) activity"/>
    <property type="evidence" value="ECO:0007669"/>
    <property type="project" value="InterPro"/>
</dbReference>
<dbReference type="SUPFAM" id="SSF48179">
    <property type="entry name" value="6-phosphogluconate dehydrogenase C-terminal domain-like"/>
    <property type="match status" value="1"/>
</dbReference>
<dbReference type="SUPFAM" id="SSF55021">
    <property type="entry name" value="ACT-like"/>
    <property type="match status" value="1"/>
</dbReference>
<gene>
    <name evidence="6" type="ORF">FB474_1754</name>
</gene>
<dbReference type="NCBIfam" id="NF005111">
    <property type="entry name" value="PRK06545.2-3"/>
    <property type="match status" value="1"/>
</dbReference>
<evidence type="ECO:0000313" key="7">
    <source>
        <dbReference type="Proteomes" id="UP000319514"/>
    </source>
</evidence>
<dbReference type="InterPro" id="IPR036291">
    <property type="entry name" value="NAD(P)-bd_dom_sf"/>
</dbReference>
<dbReference type="EMBL" id="VFOQ01000001">
    <property type="protein sequence ID" value="TQL60368.1"/>
    <property type="molecule type" value="Genomic_DNA"/>
</dbReference>
<dbReference type="PANTHER" id="PTHR21363:SF0">
    <property type="entry name" value="PREPHENATE DEHYDROGENASE [NADP(+)]"/>
    <property type="match status" value="1"/>
</dbReference>
<evidence type="ECO:0000256" key="3">
    <source>
        <dbReference type="ARBA" id="ARBA00023141"/>
    </source>
</evidence>
<dbReference type="Gene3D" id="1.10.3660.10">
    <property type="entry name" value="6-phosphogluconate dehydrogenase C-terminal like domain"/>
    <property type="match status" value="1"/>
</dbReference>
<keyword evidence="7" id="KW-1185">Reference proteome</keyword>
<keyword evidence="2" id="KW-0560">Oxidoreductase</keyword>
<evidence type="ECO:0000256" key="2">
    <source>
        <dbReference type="ARBA" id="ARBA00023002"/>
    </source>
</evidence>
<evidence type="ECO:0000259" key="5">
    <source>
        <dbReference type="PROSITE" id="PS51176"/>
    </source>
</evidence>
<dbReference type="OrthoDB" id="9802008at2"/>
<dbReference type="InterPro" id="IPR003099">
    <property type="entry name" value="Prephen_DH"/>
</dbReference>
<comment type="pathway">
    <text evidence="4">Amino-acid biosynthesis.</text>
</comment>
<dbReference type="PANTHER" id="PTHR21363">
    <property type="entry name" value="PREPHENATE DEHYDROGENASE"/>
    <property type="match status" value="1"/>
</dbReference>
<dbReference type="InterPro" id="IPR045865">
    <property type="entry name" value="ACT-like_dom_sf"/>
</dbReference>
<dbReference type="PROSITE" id="PS51176">
    <property type="entry name" value="PDH_ADH"/>
    <property type="match status" value="1"/>
</dbReference>
<protein>
    <submittedName>
        <fullName evidence="6">Prephenate dehydrogenase</fullName>
    </submittedName>
</protein>
<dbReference type="Proteomes" id="UP000319514">
    <property type="component" value="Unassembled WGS sequence"/>
</dbReference>
<reference evidence="6 7" key="1">
    <citation type="submission" date="2019-06" db="EMBL/GenBank/DDBJ databases">
        <title>Sequencing the genomes of 1000 actinobacteria strains.</title>
        <authorList>
            <person name="Klenk H.-P."/>
        </authorList>
    </citation>
    <scope>NUCLEOTIDE SEQUENCE [LARGE SCALE GENOMIC DNA]</scope>
    <source>
        <strain evidence="6 7">DSM 18082</strain>
    </source>
</reference>
<evidence type="ECO:0000256" key="1">
    <source>
        <dbReference type="ARBA" id="ARBA00007964"/>
    </source>
</evidence>
<comment type="caution">
    <text evidence="6">The sequence shown here is derived from an EMBL/GenBank/DDBJ whole genome shotgun (WGS) entry which is preliminary data.</text>
</comment>
<evidence type="ECO:0000313" key="6">
    <source>
        <dbReference type="EMBL" id="TQL60368.1"/>
    </source>
</evidence>
<sequence length="391" mass="39073">MTTPAPGEGHRDGRGVRIVGTGLIGASLGLALTARGYRVALEDASPTAAALARDLGAGQLASEVSDEPDLVVVAAPPDVVARVVAEELKRWPRAVVTDVASVKSSVLAALVATGADLGRYVGSHPMAGRERSGAIAAQADLFAGRAWVVAPGPQADPEAVAAVRSLGEAVGAAVTQMSPEEHDAAVAAVSHVPQVAASLVAGRLRDLPASAVALSGQGIRDVTRIAASDPAMWTQILAANAPAVRAVLLALRADLDGVLGALEALGAGDEAGGPGTDPADSRVPGAPERGVGARAVLARAVAEGNTGHARIPGKHGAAPTTYATVAVVVPDEPGALARLLHDVGEAGINLEDLHLEHGLGQPVGLAELSVLPAAQEPLTAALAALGWRVHD</sequence>
<dbReference type="AlphaFoldDB" id="A0A542ZJA6"/>
<dbReference type="Pfam" id="PF20463">
    <property type="entry name" value="PDH_C"/>
    <property type="match status" value="1"/>
</dbReference>
<dbReference type="InterPro" id="IPR046825">
    <property type="entry name" value="PDH_C"/>
</dbReference>
<comment type="similarity">
    <text evidence="1">Belongs to the prephenate/arogenate dehydrogenase family.</text>
</comment>
<dbReference type="GO" id="GO:0006571">
    <property type="term" value="P:tyrosine biosynthetic process"/>
    <property type="evidence" value="ECO:0007669"/>
    <property type="project" value="InterPro"/>
</dbReference>
<dbReference type="InterPro" id="IPR050812">
    <property type="entry name" value="Preph/Arog_dehydrog"/>
</dbReference>
<organism evidence="6 7">
    <name type="scientific">Oryzihumus leptocrescens</name>
    <dbReference type="NCBI Taxonomy" id="297536"/>
    <lineage>
        <taxon>Bacteria</taxon>
        <taxon>Bacillati</taxon>
        <taxon>Actinomycetota</taxon>
        <taxon>Actinomycetes</taxon>
        <taxon>Micrococcales</taxon>
        <taxon>Intrasporangiaceae</taxon>
        <taxon>Oryzihumus</taxon>
    </lineage>
</organism>
<keyword evidence="3" id="KW-0028">Amino-acid biosynthesis</keyword>
<dbReference type="InterPro" id="IPR046826">
    <property type="entry name" value="PDH_N"/>
</dbReference>
<name>A0A542ZJA6_9MICO</name>
<dbReference type="GO" id="GO:0070403">
    <property type="term" value="F:NAD+ binding"/>
    <property type="evidence" value="ECO:0007669"/>
    <property type="project" value="InterPro"/>
</dbReference>
<dbReference type="InterPro" id="IPR008927">
    <property type="entry name" value="6-PGluconate_DH-like_C_sf"/>
</dbReference>
<accession>A0A542ZJA6</accession>
<dbReference type="NCBIfam" id="NF005112">
    <property type="entry name" value="PRK06545.2-4"/>
    <property type="match status" value="1"/>
</dbReference>
<dbReference type="RefSeq" id="WP_141788277.1">
    <property type="nucleotide sequence ID" value="NZ_VFOQ01000001.1"/>
</dbReference>
<evidence type="ECO:0000256" key="4">
    <source>
        <dbReference type="ARBA" id="ARBA00029440"/>
    </source>
</evidence>
<dbReference type="SUPFAM" id="SSF51735">
    <property type="entry name" value="NAD(P)-binding Rossmann-fold domains"/>
    <property type="match status" value="1"/>
</dbReference>